<dbReference type="EMBL" id="BOMV01000097">
    <property type="protein sequence ID" value="GIF01013.1"/>
    <property type="molecule type" value="Genomic_DNA"/>
</dbReference>
<organism evidence="2 3">
    <name type="scientific">Paractinoplanes rishiriensis</name>
    <dbReference type="NCBI Taxonomy" id="1050105"/>
    <lineage>
        <taxon>Bacteria</taxon>
        <taxon>Bacillati</taxon>
        <taxon>Actinomycetota</taxon>
        <taxon>Actinomycetes</taxon>
        <taxon>Micromonosporales</taxon>
        <taxon>Micromonosporaceae</taxon>
        <taxon>Paractinoplanes</taxon>
    </lineage>
</organism>
<dbReference type="AlphaFoldDB" id="A0A919K7X2"/>
<evidence type="ECO:0000313" key="2">
    <source>
        <dbReference type="EMBL" id="GIF01013.1"/>
    </source>
</evidence>
<feature type="region of interest" description="Disordered" evidence="1">
    <location>
        <begin position="1"/>
        <end position="23"/>
    </location>
</feature>
<keyword evidence="3" id="KW-1185">Reference proteome</keyword>
<proteinExistence type="predicted"/>
<accession>A0A919K7X2</accession>
<evidence type="ECO:0000313" key="3">
    <source>
        <dbReference type="Proteomes" id="UP000636960"/>
    </source>
</evidence>
<reference evidence="2" key="1">
    <citation type="submission" date="2021-01" db="EMBL/GenBank/DDBJ databases">
        <title>Whole genome shotgun sequence of Actinoplanes rishiriensis NBRC 108556.</title>
        <authorList>
            <person name="Komaki H."/>
            <person name="Tamura T."/>
        </authorList>
    </citation>
    <scope>NUCLEOTIDE SEQUENCE</scope>
    <source>
        <strain evidence="2">NBRC 108556</strain>
    </source>
</reference>
<name>A0A919K7X2_9ACTN</name>
<sequence>MTTVGTVSATARRRARDETGAISTTPSRLRSIIASEHVLLHLGVRPKLIHEGHGAAAIDIGGQVGQRGVDRGAGIGQSRQAALLLVENRLTNVAAVFDGPAGSLRAAAGGRDGKLRLREVRTGAAVGGPLPVADWQADAWR</sequence>
<dbReference type="Proteomes" id="UP000636960">
    <property type="component" value="Unassembled WGS sequence"/>
</dbReference>
<gene>
    <name evidence="2" type="ORF">Ari01nite_84770</name>
</gene>
<protein>
    <submittedName>
        <fullName evidence="2">Uncharacterized protein</fullName>
    </submittedName>
</protein>
<comment type="caution">
    <text evidence="2">The sequence shown here is derived from an EMBL/GenBank/DDBJ whole genome shotgun (WGS) entry which is preliminary data.</text>
</comment>
<evidence type="ECO:0000256" key="1">
    <source>
        <dbReference type="SAM" id="MobiDB-lite"/>
    </source>
</evidence>